<reference evidence="3" key="1">
    <citation type="submission" date="2014-05" db="EMBL/GenBank/DDBJ databases">
        <title>The transcriptome of the halophilic microalga Tetraselmis sp. GSL018 isolated from the Great Salt Lake, Utah.</title>
        <authorList>
            <person name="Jinkerson R.E."/>
            <person name="D'Adamo S."/>
            <person name="Posewitz M.C."/>
        </authorList>
    </citation>
    <scope>NUCLEOTIDE SEQUENCE</scope>
    <source>
        <strain evidence="3">GSL018</strain>
    </source>
</reference>
<feature type="region of interest" description="Disordered" evidence="2">
    <location>
        <begin position="1031"/>
        <end position="1051"/>
    </location>
</feature>
<feature type="coiled-coil region" evidence="1">
    <location>
        <begin position="877"/>
        <end position="911"/>
    </location>
</feature>
<feature type="coiled-coil region" evidence="1">
    <location>
        <begin position="19"/>
        <end position="99"/>
    </location>
</feature>
<organism evidence="3">
    <name type="scientific">Tetraselmis sp. GSL018</name>
    <dbReference type="NCBI Taxonomy" id="582737"/>
    <lineage>
        <taxon>Eukaryota</taxon>
        <taxon>Viridiplantae</taxon>
        <taxon>Chlorophyta</taxon>
        <taxon>core chlorophytes</taxon>
        <taxon>Chlorodendrophyceae</taxon>
        <taxon>Chlorodendrales</taxon>
        <taxon>Chlorodendraceae</taxon>
        <taxon>Tetraselmis</taxon>
    </lineage>
</organism>
<feature type="region of interest" description="Disordered" evidence="2">
    <location>
        <begin position="917"/>
        <end position="951"/>
    </location>
</feature>
<feature type="coiled-coil region" evidence="1">
    <location>
        <begin position="1620"/>
        <end position="1647"/>
    </location>
</feature>
<dbReference type="GO" id="GO:0000793">
    <property type="term" value="C:condensed chromosome"/>
    <property type="evidence" value="ECO:0007669"/>
    <property type="project" value="TreeGrafter"/>
</dbReference>
<proteinExistence type="predicted"/>
<dbReference type="PANTHER" id="PTHR43941:SF1">
    <property type="entry name" value="STRUCTURAL MAINTENANCE OF CHROMOSOMES PROTEIN 2"/>
    <property type="match status" value="1"/>
</dbReference>
<feature type="region of interest" description="Disordered" evidence="2">
    <location>
        <begin position="1693"/>
        <end position="1729"/>
    </location>
</feature>
<dbReference type="GO" id="GO:0003682">
    <property type="term" value="F:chromatin binding"/>
    <property type="evidence" value="ECO:0007669"/>
    <property type="project" value="TreeGrafter"/>
</dbReference>
<feature type="compositionally biased region" description="Basic and acidic residues" evidence="2">
    <location>
        <begin position="652"/>
        <end position="666"/>
    </location>
</feature>
<sequence>MVAEADRVRVELEAVLAIVGELEGDQQRLQQVNEELRASREEALAQLRAAAARLEALGAEVTGFQREAAAERGALRTALGEAREEAEQLRQLVQEFAAEHSVLAAAHREATDGLEALNRSLADTHEKLGTLLQKKSSLEGQLALEAAVRGEAEAAAESDRDRLQSLTIELQEVRGAAERLTEMHQRLSADHEALQAVAADLEEAKGAAEAELRSAVGRAEEAGVAKAMGKLKGLSEKLERSCEAVGTAERLRVLAASRATQELSAMEGELGRLGEEGGRLTSVNSELQALRSRAESELSMAARRLEAVEVELAEARAAAERASADRDAAEAAAAAQRLSALGAWSEVRSLKEQLDRLREEVSRCFVDHSGSLTELSQAVAKAEANSAGLVSVLEAIEQELKGAEAMPGSTGEPAPGAEETHVLAEVRRLVGGLGAACAQLSKANVRIHELDKATRLHEEKEASLEERLRDTAEQRNAVLGRAAALESELEGERARRAEADEAHRSVASAVESLRAERAAGDAEGEEVRKRSIALRAELRALRRAVLGELPGTGTVPESPDGVVGGLELAIKEAAELAEELVRERSANVCSSEGFAESLKELTASSETAAHEIGALRENVSTAFQRNAELDGLREELEVRLSDANRQIAEVEERERQLRGEAEEHGRQLSSGVADPRASEAAEEACTAQPEAPPSEAWAVDGQQMIGQPEALLGDKPNSSEQGRAAEIAEELRRLQGELEAARKEKGSLGEMAALLSRRMAAAGEALEVADGVSAAARAGAAEALQASETERAALSAELEAANAALAKAEAKVSQLVEAERGAQEQLRGALALASHKGHRQDGRETPPAWQGAALRMSELMKESSKEIELHEDATARMERLRHEMQSGAARMHEADRQLHALDGKLRALELSRQQLLGAAGPAAPDRRASTEGAAVDDAPREPSALSPPAPEGHRLIASELEDVERREAELLGQRDWALAMKEELSQELQDTGAAYEDVAESRETLNRRLEALQACYETVEALTCAGPAVAGGESSAGAGGGGSSGVGSVVGEDAAPEQPIAAGVPLAEFRDAKRALEAKLRSVSVVKEELTGKNADLVAQLHHEREWRSAIESERSGTQSQLNQLVQQRREAHREAESLTLSLVAVRAEKAELSTRCRETQQRAAEAEARAAGLEKARALLERQLADVEDREASGISDREAGIRLARQRISDLTEELQDVRAELRARDTACGSLEAAKAEAEHRLATVTSELETLRTDAQSRSASAEAELRAAEESVEELRAAEEEAQRRVQFMKDEKERLELALAAEKRNSKALSASKAAIQMKHSSAAAQLERKTAELGRLREEADALASRVKQLQAEKDFLAGAKQELEDVKARERAELNRAVAQIEGLTAQLEASRESADHEAEARRRLEEAVQAEHRRSEGAEHRLQAVVAERNSLAAAHADLGSDLLGILEMLKALDEEVRALTGSRDDLVSSLEDGSAALSAAGVTCAQTAQDAGSRSLLLLGSARTALHSATDGGGGEGVLEDLRGVSGQLREARGSVHSGLEDAVWKLRQIAKSMAGWQADVIDTSEDDDSGEDEAGEAIAQVRASFHLASSIVASVQAKLDVLVQPSWEEHRLRAINAELEEKLQAAEAAVEGLQRHAQAVPGLLAWPGDLEADGLSGAPSDARGGPGGAALTEAALRELRASGAEAASEMQEQAERLRRLGQPRSRCGGARQLKRGRR</sequence>
<protein>
    <submittedName>
        <fullName evidence="3">Uncharacterized protein</fullName>
    </submittedName>
</protein>
<feature type="region of interest" description="Disordered" evidence="2">
    <location>
        <begin position="652"/>
        <end position="697"/>
    </location>
</feature>
<dbReference type="GO" id="GO:0007076">
    <property type="term" value="P:mitotic chromosome condensation"/>
    <property type="evidence" value="ECO:0007669"/>
    <property type="project" value="TreeGrafter"/>
</dbReference>
<accession>A0A061REK2</accession>
<feature type="coiled-coil region" evidence="1">
    <location>
        <begin position="717"/>
        <end position="751"/>
    </location>
</feature>
<dbReference type="GO" id="GO:0000785">
    <property type="term" value="C:chromatin"/>
    <property type="evidence" value="ECO:0007669"/>
    <property type="project" value="TreeGrafter"/>
</dbReference>
<keyword evidence="1" id="KW-0175">Coiled coil</keyword>
<dbReference type="GO" id="GO:0000796">
    <property type="term" value="C:condensin complex"/>
    <property type="evidence" value="ECO:0007669"/>
    <property type="project" value="TreeGrafter"/>
</dbReference>
<feature type="coiled-coil region" evidence="1">
    <location>
        <begin position="1122"/>
        <end position="1402"/>
    </location>
</feature>
<feature type="compositionally biased region" description="Low complexity" evidence="2">
    <location>
        <begin position="1693"/>
        <end position="1702"/>
    </location>
</feature>
<feature type="coiled-coil region" evidence="1">
    <location>
        <begin position="256"/>
        <end position="367"/>
    </location>
</feature>
<evidence type="ECO:0000256" key="1">
    <source>
        <dbReference type="SAM" id="Coils"/>
    </source>
</evidence>
<evidence type="ECO:0000256" key="2">
    <source>
        <dbReference type="SAM" id="MobiDB-lite"/>
    </source>
</evidence>
<evidence type="ECO:0000313" key="3">
    <source>
        <dbReference type="EMBL" id="JAC68936.1"/>
    </source>
</evidence>
<name>A0A061REK2_9CHLO</name>
<gene>
    <name evidence="3" type="ORF">TSPGSL018_7580</name>
</gene>
<feature type="coiled-coil region" evidence="1">
    <location>
        <begin position="784"/>
        <end position="825"/>
    </location>
</feature>
<dbReference type="EMBL" id="GBEZ01017393">
    <property type="protein sequence ID" value="JAC68936.1"/>
    <property type="molecule type" value="Transcribed_RNA"/>
</dbReference>
<feature type="coiled-coil region" evidence="1">
    <location>
        <begin position="163"/>
        <end position="218"/>
    </location>
</feature>
<dbReference type="PANTHER" id="PTHR43941">
    <property type="entry name" value="STRUCTURAL MAINTENANCE OF CHROMOSOMES PROTEIN 2"/>
    <property type="match status" value="1"/>
</dbReference>